<feature type="chain" id="PRO_5045712847" evidence="2">
    <location>
        <begin position="19"/>
        <end position="342"/>
    </location>
</feature>
<dbReference type="EMBL" id="JAPCWZ010000003">
    <property type="protein sequence ID" value="KAK8872494.1"/>
    <property type="molecule type" value="Genomic_DNA"/>
</dbReference>
<keyword evidence="2" id="KW-0732">Signal</keyword>
<dbReference type="Proteomes" id="UP001390339">
    <property type="component" value="Unassembled WGS sequence"/>
</dbReference>
<feature type="signal peptide" evidence="2">
    <location>
        <begin position="1"/>
        <end position="18"/>
    </location>
</feature>
<proteinExistence type="predicted"/>
<feature type="compositionally biased region" description="Basic and acidic residues" evidence="1">
    <location>
        <begin position="293"/>
        <end position="315"/>
    </location>
</feature>
<accession>A0ABR2J3V8</accession>
<evidence type="ECO:0000313" key="4">
    <source>
        <dbReference type="Proteomes" id="UP001390339"/>
    </source>
</evidence>
<protein>
    <submittedName>
        <fullName evidence="3">Uncharacterized protein</fullName>
    </submittedName>
</protein>
<comment type="caution">
    <text evidence="3">The sequence shown here is derived from an EMBL/GenBank/DDBJ whole genome shotgun (WGS) entry which is preliminary data.</text>
</comment>
<organism evidence="3 4">
    <name type="scientific">Apiospora arundinis</name>
    <dbReference type="NCBI Taxonomy" id="335852"/>
    <lineage>
        <taxon>Eukaryota</taxon>
        <taxon>Fungi</taxon>
        <taxon>Dikarya</taxon>
        <taxon>Ascomycota</taxon>
        <taxon>Pezizomycotina</taxon>
        <taxon>Sordariomycetes</taxon>
        <taxon>Xylariomycetidae</taxon>
        <taxon>Amphisphaeriales</taxon>
        <taxon>Apiosporaceae</taxon>
        <taxon>Apiospora</taxon>
    </lineage>
</organism>
<feature type="region of interest" description="Disordered" evidence="1">
    <location>
        <begin position="289"/>
        <end position="319"/>
    </location>
</feature>
<evidence type="ECO:0000256" key="1">
    <source>
        <dbReference type="SAM" id="MobiDB-lite"/>
    </source>
</evidence>
<reference evidence="3 4" key="1">
    <citation type="journal article" date="2024" name="IMA Fungus">
        <title>Apiospora arundinis, a panoply of carbohydrate-active enzymes and secondary metabolites.</title>
        <authorList>
            <person name="Sorensen T."/>
            <person name="Petersen C."/>
            <person name="Muurmann A.T."/>
            <person name="Christiansen J.V."/>
            <person name="Brundto M.L."/>
            <person name="Overgaard C.K."/>
            <person name="Boysen A.T."/>
            <person name="Wollenberg R.D."/>
            <person name="Larsen T.O."/>
            <person name="Sorensen J.L."/>
            <person name="Nielsen K.L."/>
            <person name="Sondergaard T.E."/>
        </authorList>
    </citation>
    <scope>NUCLEOTIDE SEQUENCE [LARGE SCALE GENOMIC DNA]</scope>
    <source>
        <strain evidence="3 4">AAU 773</strain>
    </source>
</reference>
<keyword evidence="4" id="KW-1185">Reference proteome</keyword>
<name>A0ABR2J3V8_9PEZI</name>
<evidence type="ECO:0000313" key="3">
    <source>
        <dbReference type="EMBL" id="KAK8872494.1"/>
    </source>
</evidence>
<gene>
    <name evidence="3" type="ORF">PGQ11_003008</name>
</gene>
<evidence type="ECO:0000256" key="2">
    <source>
        <dbReference type="SAM" id="SignalP"/>
    </source>
</evidence>
<sequence length="342" mass="36669">MNLSQFLTACLLARSVNAVNVPGAPNYLGATWRSVVPDAPRIQGSSAEEAERGFFEALKSPNVTGSYSFGTPNISAPIVPGIVTEESNNVLPGWSLSVAVRTGIPYPTNGQYFTAGEVYLHMPQSLLTNVTESGQKNISVLDEWDICVIQWDLGSRPYPSKMRSDDGTCSSVLSPDCIREVRLAAQRNCRDPNVQDIPACAKDDTAAFQTTSVSGYFPAESMRKFPQGRAQLMAFTTETIPGAQNVTPYNDMGTVAWPVLFTVRLGHGSHGKSGLFCIRPNKIVNGSTLPVWENKEEKGGKEGEGQDGDEGKDGGKSAAMHTGVSKSSVFVLNAATLAFLVL</sequence>